<dbReference type="InterPro" id="IPR051730">
    <property type="entry name" value="NASP-like"/>
</dbReference>
<feature type="compositionally biased region" description="Low complexity" evidence="3">
    <location>
        <begin position="1"/>
        <end position="11"/>
    </location>
</feature>
<dbReference type="Pfam" id="PF07720">
    <property type="entry name" value="TPR_3"/>
    <property type="match status" value="1"/>
</dbReference>
<dbReference type="GO" id="GO:0005654">
    <property type="term" value="C:nucleoplasm"/>
    <property type="evidence" value="ECO:0007669"/>
    <property type="project" value="TreeGrafter"/>
</dbReference>
<feature type="compositionally biased region" description="Basic and acidic residues" evidence="3">
    <location>
        <begin position="516"/>
        <end position="539"/>
    </location>
</feature>
<feature type="compositionally biased region" description="Acidic residues" evidence="3">
    <location>
        <begin position="198"/>
        <end position="224"/>
    </location>
</feature>
<feature type="compositionally biased region" description="Basic and acidic residues" evidence="3">
    <location>
        <begin position="250"/>
        <end position="261"/>
    </location>
</feature>
<dbReference type="PANTHER" id="PTHR15081:SF1">
    <property type="entry name" value="NUCLEAR AUTOANTIGENIC SPERM PROTEIN"/>
    <property type="match status" value="1"/>
</dbReference>
<evidence type="ECO:0000256" key="1">
    <source>
        <dbReference type="ARBA" id="ARBA00022737"/>
    </source>
</evidence>
<evidence type="ECO:0000313" key="6">
    <source>
        <dbReference type="Proteomes" id="UP000078576"/>
    </source>
</evidence>
<feature type="region of interest" description="Disordered" evidence="3">
    <location>
        <begin position="492"/>
        <end position="539"/>
    </location>
</feature>
<dbReference type="InterPro" id="IPR011990">
    <property type="entry name" value="TPR-like_helical_dom_sf"/>
</dbReference>
<protein>
    <submittedName>
        <fullName evidence="5">NASP-related protein sim3</fullName>
    </submittedName>
</protein>
<evidence type="ECO:0000256" key="2">
    <source>
        <dbReference type="ARBA" id="ARBA00022803"/>
    </source>
</evidence>
<dbReference type="Gene3D" id="1.25.40.10">
    <property type="entry name" value="Tetratricopeptide repeat domain"/>
    <property type="match status" value="2"/>
</dbReference>
<name>A0A194VFW8_CYTMA</name>
<dbReference type="Proteomes" id="UP000078576">
    <property type="component" value="Unassembled WGS sequence"/>
</dbReference>
<feature type="compositionally biased region" description="Basic and acidic residues" evidence="3">
    <location>
        <begin position="179"/>
        <end position="189"/>
    </location>
</feature>
<gene>
    <name evidence="5" type="ORF">VP1G_10021</name>
</gene>
<dbReference type="GO" id="GO:0034080">
    <property type="term" value="P:CENP-A containing chromatin assembly"/>
    <property type="evidence" value="ECO:0007669"/>
    <property type="project" value="TreeGrafter"/>
</dbReference>
<dbReference type="GO" id="GO:0006335">
    <property type="term" value="P:DNA replication-dependent chromatin assembly"/>
    <property type="evidence" value="ECO:0007669"/>
    <property type="project" value="TreeGrafter"/>
</dbReference>
<reference evidence="6" key="1">
    <citation type="submission" date="2014-12" db="EMBL/GenBank/DDBJ databases">
        <title>Genome Sequence of Valsa Canker Pathogens Uncovers a Specific Adaption of Colonization on Woody Bark.</title>
        <authorList>
            <person name="Yin Z."/>
            <person name="Liu H."/>
            <person name="Gao X."/>
            <person name="Li Z."/>
            <person name="Song N."/>
            <person name="Ke X."/>
            <person name="Dai Q."/>
            <person name="Wu Y."/>
            <person name="Sun Y."/>
            <person name="Xu J.-R."/>
            <person name="Kang Z.K."/>
            <person name="Wang L."/>
            <person name="Huang L."/>
        </authorList>
    </citation>
    <scope>NUCLEOTIDE SEQUENCE [LARGE SCALE GENOMIC DNA]</scope>
    <source>
        <strain evidence="6">SXYL134</strain>
    </source>
</reference>
<accession>A0A194VFW8</accession>
<proteinExistence type="predicted"/>
<dbReference type="PANTHER" id="PTHR15081">
    <property type="entry name" value="NUCLEAR AUTOANTIGENIC SPERM PROTEIN NASP -RELATED"/>
    <property type="match status" value="1"/>
</dbReference>
<feature type="compositionally biased region" description="Basic residues" evidence="3">
    <location>
        <begin position="120"/>
        <end position="133"/>
    </location>
</feature>
<evidence type="ECO:0000259" key="4">
    <source>
        <dbReference type="Pfam" id="PF10516"/>
    </source>
</evidence>
<evidence type="ECO:0000256" key="3">
    <source>
        <dbReference type="SAM" id="MobiDB-lite"/>
    </source>
</evidence>
<dbReference type="InterPro" id="IPR011716">
    <property type="entry name" value="TPR-3"/>
</dbReference>
<sequence>MADEAAAAASSTPQPSGADTGTATPQSAISFPLNAEQRSLSLKVSLADLTARASALYTQKKYDEAAEVYAQAAEMQAEMNGEMSPDNAEILFLYGRSLFKVGQGKSDVLGGKAPAEGRAGKAKGAGKKGKGKKVANGGGVKKEGESASALEGGSGDTPEADRVAQEAVKIIADETSAGKTEKKEVEAKKPLFQFTGDENWDDSEEEEDEETGEAAEGEEDEEDDDLATAFEILDLARVLLRKQLDEKIASDTTEGKGKERAEDGDDDGSPSNAGVRHIKERLADTHDLLAEISLENERYAFHTGNYRIASITDRHVIRNRYPNAIADARESLVYKQQLCSEDSEIIAEAHFKLSLALEFASVTSQQDEEGPAAGAEGPKEVSQELRDEAAKELEAAINSTKLKLQNKEVELATLHSPEDNEISRKQILETKEIIADMEQRLVDLRGPPIDMKAALGVDPMGGILGAALGESNAETEARIEEAKKTATDLTGLVRKKEKKTTPAAEAGSSSAFNGKRKAEEGVAVEEGSKKARTEEESAA</sequence>
<dbReference type="InterPro" id="IPR019544">
    <property type="entry name" value="Tetratricopeptide_SHNi-TPR_dom"/>
</dbReference>
<dbReference type="GO" id="GO:0042393">
    <property type="term" value="F:histone binding"/>
    <property type="evidence" value="ECO:0007669"/>
    <property type="project" value="TreeGrafter"/>
</dbReference>
<feature type="domain" description="Tetratricopeptide SHNi-TPR" evidence="4">
    <location>
        <begin position="283"/>
        <end position="299"/>
    </location>
</feature>
<dbReference type="STRING" id="694573.A0A194VFW8"/>
<dbReference type="Pfam" id="PF10516">
    <property type="entry name" value="SHNi-TPR"/>
    <property type="match status" value="1"/>
</dbReference>
<organism evidence="5 6">
    <name type="scientific">Cytospora mali</name>
    <name type="common">Apple Valsa canker fungus</name>
    <name type="synonym">Valsa mali</name>
    <dbReference type="NCBI Taxonomy" id="578113"/>
    <lineage>
        <taxon>Eukaryota</taxon>
        <taxon>Fungi</taxon>
        <taxon>Dikarya</taxon>
        <taxon>Ascomycota</taxon>
        <taxon>Pezizomycotina</taxon>
        <taxon>Sordariomycetes</taxon>
        <taxon>Sordariomycetidae</taxon>
        <taxon>Diaporthales</taxon>
        <taxon>Cytosporaceae</taxon>
        <taxon>Cytospora</taxon>
    </lineage>
</organism>
<evidence type="ECO:0000313" key="5">
    <source>
        <dbReference type="EMBL" id="KUI62905.1"/>
    </source>
</evidence>
<feature type="region of interest" description="Disordered" evidence="3">
    <location>
        <begin position="109"/>
        <end position="161"/>
    </location>
</feature>
<dbReference type="OrthoDB" id="5587616at2759"/>
<keyword evidence="2" id="KW-0802">TPR repeat</keyword>
<dbReference type="AlphaFoldDB" id="A0A194VFW8"/>
<feature type="region of interest" description="Disordered" evidence="3">
    <location>
        <begin position="1"/>
        <end position="29"/>
    </location>
</feature>
<feature type="region of interest" description="Disordered" evidence="3">
    <location>
        <begin position="173"/>
        <end position="224"/>
    </location>
</feature>
<feature type="region of interest" description="Disordered" evidence="3">
    <location>
        <begin position="250"/>
        <end position="276"/>
    </location>
</feature>
<feature type="compositionally biased region" description="Polar residues" evidence="3">
    <location>
        <begin position="12"/>
        <end position="29"/>
    </location>
</feature>
<keyword evidence="6" id="KW-1185">Reference proteome</keyword>
<dbReference type="EMBL" id="KN714842">
    <property type="protein sequence ID" value="KUI62905.1"/>
    <property type="molecule type" value="Genomic_DNA"/>
</dbReference>
<keyword evidence="1" id="KW-0677">Repeat</keyword>
<dbReference type="SUPFAM" id="SSF48452">
    <property type="entry name" value="TPR-like"/>
    <property type="match status" value="1"/>
</dbReference>